<proteinExistence type="predicted"/>
<feature type="compositionally biased region" description="Basic and acidic residues" evidence="1">
    <location>
        <begin position="28"/>
        <end position="40"/>
    </location>
</feature>
<dbReference type="Proteomes" id="UP000004535">
    <property type="component" value="Unassembled WGS sequence"/>
</dbReference>
<evidence type="ECO:0000313" key="2">
    <source>
        <dbReference type="EMBL" id="EEE04320.1"/>
    </source>
</evidence>
<accession>B9BXZ3</accession>
<organism evidence="2 3">
    <name type="scientific">Burkholderia multivorans CGD2</name>
    <dbReference type="NCBI Taxonomy" id="513052"/>
    <lineage>
        <taxon>Bacteria</taxon>
        <taxon>Pseudomonadati</taxon>
        <taxon>Pseudomonadota</taxon>
        <taxon>Betaproteobacteria</taxon>
        <taxon>Burkholderiales</taxon>
        <taxon>Burkholderiaceae</taxon>
        <taxon>Burkholderia</taxon>
        <taxon>Burkholderia cepacia complex</taxon>
    </lineage>
</organism>
<evidence type="ECO:0000313" key="3">
    <source>
        <dbReference type="Proteomes" id="UP000004535"/>
    </source>
</evidence>
<protein>
    <submittedName>
        <fullName evidence="2">Uncharacterized protein</fullName>
    </submittedName>
</protein>
<dbReference type="AlphaFoldDB" id="B9BXZ3"/>
<feature type="compositionally biased region" description="Polar residues" evidence="1">
    <location>
        <begin position="1"/>
        <end position="12"/>
    </location>
</feature>
<name>B9BXZ3_9BURK</name>
<evidence type="ECO:0000256" key="1">
    <source>
        <dbReference type="SAM" id="MobiDB-lite"/>
    </source>
</evidence>
<reference evidence="2 3" key="1">
    <citation type="journal article" date="2012" name="J. Bacteriol.">
        <title>Draft Genome Sequence Determination for Cystic Fibrosis and Chronic Granulomatous Disease Burkholderia multivorans Isolates.</title>
        <authorList>
            <person name="Varga J.J."/>
            <person name="Losada L."/>
            <person name="Zelazny A.M."/>
            <person name="Brinkac L."/>
            <person name="Harkins D."/>
            <person name="Radune D."/>
            <person name="Hostetler J."/>
            <person name="Sampaio E.P."/>
            <person name="Ronning C.M."/>
            <person name="Nierman W.C."/>
            <person name="Greenberg D.E."/>
            <person name="Holland S.M."/>
            <person name="Goldberg J.B."/>
        </authorList>
    </citation>
    <scope>NUCLEOTIDE SEQUENCE [LARGE SCALE GENOMIC DNA]</scope>
    <source>
        <strain evidence="2 3">CGD2</strain>
    </source>
</reference>
<sequence>MKGTSRLLSATISRYRRPAEQAGCSEVDENRKPDHQDRPVHYRLKSVFDDGTGLL</sequence>
<feature type="region of interest" description="Disordered" evidence="1">
    <location>
        <begin position="1"/>
        <end position="43"/>
    </location>
</feature>
<dbReference type="EMBL" id="ACFC01000016">
    <property type="protein sequence ID" value="EEE04320.1"/>
    <property type="molecule type" value="Genomic_DNA"/>
</dbReference>
<comment type="caution">
    <text evidence="2">The sequence shown here is derived from an EMBL/GenBank/DDBJ whole genome shotgun (WGS) entry which is preliminary data.</text>
</comment>
<gene>
    <name evidence="2" type="ORF">BURMUCGD2_1639</name>
</gene>